<dbReference type="InterPro" id="IPR036271">
    <property type="entry name" value="Tet_transcr_reg_TetR-rel_C_sf"/>
</dbReference>
<dbReference type="SUPFAM" id="SSF48498">
    <property type="entry name" value="Tetracyclin repressor-like, C-terminal domain"/>
    <property type="match status" value="1"/>
</dbReference>
<evidence type="ECO:0000256" key="1">
    <source>
        <dbReference type="ARBA" id="ARBA00022491"/>
    </source>
</evidence>
<dbReference type="Proteomes" id="UP000444316">
    <property type="component" value="Unassembled WGS sequence"/>
</dbReference>
<evidence type="ECO:0000256" key="3">
    <source>
        <dbReference type="ARBA" id="ARBA00023125"/>
    </source>
</evidence>
<reference evidence="7" key="1">
    <citation type="submission" date="2019-12" db="EMBL/GenBank/DDBJ databases">
        <title>Novel species isolated from a subtropical stream in China.</title>
        <authorList>
            <person name="Lu H."/>
        </authorList>
    </citation>
    <scope>NUCLEOTIDE SEQUENCE [LARGE SCALE GENOMIC DNA]</scope>
    <source>
        <strain evidence="7">FT93W</strain>
    </source>
</reference>
<dbReference type="PANTHER" id="PTHR47506:SF7">
    <property type="entry name" value="TRANSCRIPTIONAL REGULATORY PROTEIN"/>
    <property type="match status" value="1"/>
</dbReference>
<evidence type="ECO:0000313" key="8">
    <source>
        <dbReference type="Proteomes" id="UP000444316"/>
    </source>
</evidence>
<evidence type="ECO:0000259" key="6">
    <source>
        <dbReference type="PROSITE" id="PS50977"/>
    </source>
</evidence>
<dbReference type="InterPro" id="IPR001647">
    <property type="entry name" value="HTH_TetR"/>
</dbReference>
<comment type="caution">
    <text evidence="7">The sequence shown here is derived from an EMBL/GenBank/DDBJ whole genome shotgun (WGS) entry which is preliminary data.</text>
</comment>
<evidence type="ECO:0000256" key="4">
    <source>
        <dbReference type="ARBA" id="ARBA00023163"/>
    </source>
</evidence>
<keyword evidence="2" id="KW-0805">Transcription regulation</keyword>
<feature type="DNA-binding region" description="H-T-H motif" evidence="5">
    <location>
        <begin position="32"/>
        <end position="51"/>
    </location>
</feature>
<accession>A0A845I0D2</accession>
<keyword evidence="8" id="KW-1185">Reference proteome</keyword>
<organism evidence="7 8">
    <name type="scientific">Duganella fentianensis</name>
    <dbReference type="NCBI Taxonomy" id="2692177"/>
    <lineage>
        <taxon>Bacteria</taxon>
        <taxon>Pseudomonadati</taxon>
        <taxon>Pseudomonadota</taxon>
        <taxon>Betaproteobacteria</taxon>
        <taxon>Burkholderiales</taxon>
        <taxon>Oxalobacteraceae</taxon>
        <taxon>Telluria group</taxon>
        <taxon>Duganella</taxon>
    </lineage>
</organism>
<keyword evidence="1" id="KW-0678">Repressor</keyword>
<dbReference type="InterPro" id="IPR023772">
    <property type="entry name" value="DNA-bd_HTH_TetR-type_CS"/>
</dbReference>
<evidence type="ECO:0000256" key="2">
    <source>
        <dbReference type="ARBA" id="ARBA00023015"/>
    </source>
</evidence>
<dbReference type="EMBL" id="WWCL01000003">
    <property type="protein sequence ID" value="MYN46743.1"/>
    <property type="molecule type" value="Genomic_DNA"/>
</dbReference>
<dbReference type="SUPFAM" id="SSF46689">
    <property type="entry name" value="Homeodomain-like"/>
    <property type="match status" value="1"/>
</dbReference>
<dbReference type="Gene3D" id="1.10.10.60">
    <property type="entry name" value="Homeodomain-like"/>
    <property type="match status" value="1"/>
</dbReference>
<keyword evidence="4" id="KW-0804">Transcription</keyword>
<dbReference type="AlphaFoldDB" id="A0A845I0D2"/>
<evidence type="ECO:0000256" key="5">
    <source>
        <dbReference type="PROSITE-ProRule" id="PRU00335"/>
    </source>
</evidence>
<dbReference type="PROSITE" id="PS01081">
    <property type="entry name" value="HTH_TETR_1"/>
    <property type="match status" value="1"/>
</dbReference>
<feature type="domain" description="HTH tetR-type" evidence="6">
    <location>
        <begin position="9"/>
        <end position="69"/>
    </location>
</feature>
<proteinExistence type="predicted"/>
<dbReference type="Pfam" id="PF00440">
    <property type="entry name" value="TetR_N"/>
    <property type="match status" value="1"/>
</dbReference>
<evidence type="ECO:0000313" key="7">
    <source>
        <dbReference type="EMBL" id="MYN46743.1"/>
    </source>
</evidence>
<keyword evidence="3 5" id="KW-0238">DNA-binding</keyword>
<dbReference type="PANTHER" id="PTHR47506">
    <property type="entry name" value="TRANSCRIPTIONAL REGULATORY PROTEIN"/>
    <property type="match status" value="1"/>
</dbReference>
<dbReference type="RefSeq" id="WP_161036191.1">
    <property type="nucleotide sequence ID" value="NZ_WWCL01000003.1"/>
</dbReference>
<name>A0A845I0D2_9BURK</name>
<dbReference type="InterPro" id="IPR009057">
    <property type="entry name" value="Homeodomain-like_sf"/>
</dbReference>
<dbReference type="PROSITE" id="PS50977">
    <property type="entry name" value="HTH_TETR_2"/>
    <property type="match status" value="1"/>
</dbReference>
<gene>
    <name evidence="7" type="ORF">GTP23_16990</name>
</gene>
<protein>
    <submittedName>
        <fullName evidence="7">TetR family transcriptional regulator</fullName>
    </submittedName>
</protein>
<sequence>MRYPPEETAAKHQRVLSLAAAMIRERGIDAVSVSELMKGAGLTHGSFYSHFASKDDLASAALQEAMNQKAALLAQALADPASARQHFVEQYLSATHRDDRGDGCPMAALAVEVGRRGRDRSLLGGYLKGLLDKLASGFRWGKRGSERDQAILLMSAMLGAVILARAVDDEALSDEILAATRRQLLAE</sequence>
<dbReference type="Gene3D" id="1.10.357.10">
    <property type="entry name" value="Tetracycline Repressor, domain 2"/>
    <property type="match status" value="1"/>
</dbReference>
<dbReference type="GO" id="GO:0003677">
    <property type="term" value="F:DNA binding"/>
    <property type="evidence" value="ECO:0007669"/>
    <property type="project" value="UniProtKB-UniRule"/>
</dbReference>
<dbReference type="PRINTS" id="PR00455">
    <property type="entry name" value="HTHTETR"/>
</dbReference>